<comment type="similarity">
    <text evidence="1">Belongs to the RelE toxin family.</text>
</comment>
<organism evidence="3 4">
    <name type="scientific">Sinorhizobium medicae (strain WSM419)</name>
    <name type="common">Ensifer medicae</name>
    <dbReference type="NCBI Taxonomy" id="366394"/>
    <lineage>
        <taxon>Bacteria</taxon>
        <taxon>Pseudomonadati</taxon>
        <taxon>Pseudomonadota</taxon>
        <taxon>Alphaproteobacteria</taxon>
        <taxon>Hyphomicrobiales</taxon>
        <taxon>Rhizobiaceae</taxon>
        <taxon>Sinorhizobium/Ensifer group</taxon>
        <taxon>Sinorhizobium</taxon>
    </lineage>
</organism>
<dbReference type="InterPro" id="IPR035093">
    <property type="entry name" value="RelE/ParE_toxin_dom_sf"/>
</dbReference>
<geneLocation type="plasmid" evidence="3 4">
    <name>pSMED03</name>
</geneLocation>
<protein>
    <submittedName>
        <fullName evidence="3">Plasmid stabilization system</fullName>
    </submittedName>
</protein>
<dbReference type="Gene3D" id="3.30.2310.20">
    <property type="entry name" value="RelE-like"/>
    <property type="match status" value="1"/>
</dbReference>
<name>A6UMY5_SINMW</name>
<evidence type="ECO:0000256" key="1">
    <source>
        <dbReference type="ARBA" id="ARBA00006226"/>
    </source>
</evidence>
<evidence type="ECO:0000313" key="3">
    <source>
        <dbReference type="EMBL" id="ABR65015.1"/>
    </source>
</evidence>
<proteinExistence type="inferred from homology"/>
<evidence type="ECO:0000256" key="2">
    <source>
        <dbReference type="ARBA" id="ARBA00022649"/>
    </source>
</evidence>
<reference evidence="4" key="1">
    <citation type="submission" date="2007-06" db="EMBL/GenBank/DDBJ databases">
        <title>Complete sequence of Sinorhizobium medicae WSM419 plasmid pSMED03.</title>
        <authorList>
            <consortium name="US DOE Joint Genome Institute"/>
            <person name="Copeland A."/>
            <person name="Lucas S."/>
            <person name="Lapidus A."/>
            <person name="Barry K."/>
            <person name="Glavina del Rio T."/>
            <person name="Dalin E."/>
            <person name="Tice H."/>
            <person name="Pitluck S."/>
            <person name="Chain P."/>
            <person name="Malfatti S."/>
            <person name="Shin M."/>
            <person name="Vergez L."/>
            <person name="Schmutz J."/>
            <person name="Larimer F."/>
            <person name="Land M."/>
            <person name="Hauser L."/>
            <person name="Kyrpides N."/>
            <person name="Mikhailova N."/>
            <person name="Reeve W.G."/>
            <person name="Richardson P."/>
        </authorList>
    </citation>
    <scope>NUCLEOTIDE SEQUENCE [LARGE SCALE GENOMIC DNA]</scope>
    <source>
        <strain evidence="4">WSM419</strain>
        <plasmid evidence="4">Plasmid pSMED03</plasmid>
    </source>
</reference>
<evidence type="ECO:0000313" key="4">
    <source>
        <dbReference type="Proteomes" id="UP000001108"/>
    </source>
</evidence>
<dbReference type="InterPro" id="IPR007712">
    <property type="entry name" value="RelE/ParE_toxin"/>
</dbReference>
<dbReference type="EMBL" id="CP000741">
    <property type="protein sequence ID" value="ABR65015.1"/>
    <property type="molecule type" value="Genomic_DNA"/>
</dbReference>
<sequence length="86" mass="10131">MMKLEWTRKAVSDLGRLHDFLASVNRQAAARTVQSLTSAPARLLEQPRIGERLEEFDPREVRRILVGHYEMSTIYVLRPWHTRESR</sequence>
<keyword evidence="3" id="KW-0614">Plasmid</keyword>
<reference evidence="3 4" key="2">
    <citation type="journal article" date="2010" name="Stand. Genomic Sci.">
        <title>Complete genome sequence of the Medicago microsymbiont Ensifer (Sinorhizobium) medicae strain WSM419.</title>
        <authorList>
            <person name="Reeve W."/>
            <person name="Chain P."/>
            <person name="O'Hara G."/>
            <person name="Ardley J."/>
            <person name="Nandesena K."/>
            <person name="Brau L."/>
            <person name="Tiwari R."/>
            <person name="Malfatti S."/>
            <person name="Kiss H."/>
            <person name="Lapidus A."/>
            <person name="Copeland A."/>
            <person name="Nolan M."/>
            <person name="Land M."/>
            <person name="Hauser L."/>
            <person name="Chang Y.J."/>
            <person name="Ivanova N."/>
            <person name="Mavromatis K."/>
            <person name="Markowitz V."/>
            <person name="Kyrpides N."/>
            <person name="Gollagher M."/>
            <person name="Yates R."/>
            <person name="Dilworth M."/>
            <person name="Howieson J."/>
        </authorList>
    </citation>
    <scope>NUCLEOTIDE SEQUENCE [LARGE SCALE GENOMIC DNA]</scope>
    <source>
        <strain evidence="3 4">WSM419</strain>
        <plasmid evidence="4">Plasmid pSMED03</plasmid>
    </source>
</reference>
<dbReference type="Pfam" id="PF05016">
    <property type="entry name" value="ParE_toxin"/>
    <property type="match status" value="1"/>
</dbReference>
<dbReference type="PATRIC" id="fig|366394.8.peg.2972"/>
<dbReference type="PANTHER" id="PTHR33755">
    <property type="entry name" value="TOXIN PARE1-RELATED"/>
    <property type="match status" value="1"/>
</dbReference>
<gene>
    <name evidence="3" type="ordered locus">Smed_6449</name>
</gene>
<dbReference type="Proteomes" id="UP000001108">
    <property type="component" value="Plasmid pSMED03"/>
</dbReference>
<dbReference type="AlphaFoldDB" id="A6UMY5"/>
<dbReference type="InterPro" id="IPR051803">
    <property type="entry name" value="TA_system_RelE-like_toxin"/>
</dbReference>
<dbReference type="OrthoDB" id="573800at2"/>
<accession>A6UMY5</accession>
<dbReference type="PANTHER" id="PTHR33755:SF7">
    <property type="entry name" value="TOXIN MODULE OF TOXIN-ANTITOXIN SYSTEM RELE_STBE FAMILY"/>
    <property type="match status" value="1"/>
</dbReference>
<keyword evidence="2" id="KW-1277">Toxin-antitoxin system</keyword>
<dbReference type="HOGENOM" id="CLU_147162_13_2_5"/>
<dbReference type="KEGG" id="smd:Smed_6449"/>